<feature type="compositionally biased region" description="Pro residues" evidence="1">
    <location>
        <begin position="51"/>
        <end position="77"/>
    </location>
</feature>
<evidence type="ECO:0000256" key="2">
    <source>
        <dbReference type="SAM" id="Phobius"/>
    </source>
</evidence>
<organism evidence="3 4">
    <name type="scientific">Candidatus Nomurabacteria bacterium RIFCSPHIGHO2_01_FULL_39_9</name>
    <dbReference type="NCBI Taxonomy" id="1801735"/>
    <lineage>
        <taxon>Bacteria</taxon>
        <taxon>Candidatus Nomuraibacteriota</taxon>
    </lineage>
</organism>
<feature type="transmembrane region" description="Helical" evidence="2">
    <location>
        <begin position="244"/>
        <end position="268"/>
    </location>
</feature>
<feature type="transmembrane region" description="Helical" evidence="2">
    <location>
        <begin position="221"/>
        <end position="238"/>
    </location>
</feature>
<evidence type="ECO:0000313" key="4">
    <source>
        <dbReference type="Proteomes" id="UP000182253"/>
    </source>
</evidence>
<name>A0A1F6UWP1_9BACT</name>
<comment type="caution">
    <text evidence="3">The sequence shown here is derived from an EMBL/GenBank/DDBJ whole genome shotgun (WGS) entry which is preliminary data.</text>
</comment>
<dbReference type="SUPFAM" id="SSF101447">
    <property type="entry name" value="Formin homology 2 domain (FH2 domain)"/>
    <property type="match status" value="1"/>
</dbReference>
<feature type="transmembrane region" description="Helical" evidence="2">
    <location>
        <begin position="191"/>
        <end position="209"/>
    </location>
</feature>
<dbReference type="STRING" id="1801735.A2645_01005"/>
<reference evidence="3 4" key="1">
    <citation type="journal article" date="2016" name="Nat. Commun.">
        <title>Thousands of microbial genomes shed light on interconnected biogeochemical processes in an aquifer system.</title>
        <authorList>
            <person name="Anantharaman K."/>
            <person name="Brown C.T."/>
            <person name="Hug L.A."/>
            <person name="Sharon I."/>
            <person name="Castelle C.J."/>
            <person name="Probst A.J."/>
            <person name="Thomas B.C."/>
            <person name="Singh A."/>
            <person name="Wilkins M.J."/>
            <person name="Karaoz U."/>
            <person name="Brodie E.L."/>
            <person name="Williams K.H."/>
            <person name="Hubbard S.S."/>
            <person name="Banfield J.F."/>
        </authorList>
    </citation>
    <scope>NUCLEOTIDE SEQUENCE [LARGE SCALE GENOMIC DNA]</scope>
</reference>
<dbReference type="Proteomes" id="UP000182253">
    <property type="component" value="Unassembled WGS sequence"/>
</dbReference>
<sequence length="488" mass="52655">MTTKELIDYIKGEFKEGTAREKITGDLTSFGGWTKEDVSEAFSVIDKETAAPPPPPPPPPVPPVAPPPPPIITPTPGPSFYAPKPVSPPPIPSMQPRPIPPPPPAPKPAPPPPPPSFPPMPLTSKAVMTPTPTPPPPPVIASIPTGASFVMPMGKSSKMIGIIGAIAVVASLIISYFPLVKLLETEGMIKIAIVLAVLNLIPILTLQFLTRKILEHSWGKALFVVGVPGIVVALFSFASKSLGLTPIIGGVVSFGFVIAWLFFFAKVYKTGLWKAFKVGFLQILLNTIIIAALILVIGFTFLEGLTTNISDISNQTNFIEQTEPLEELPVENILLNYTNSELNFSFDYPQDFSWAQEPSVVFGEKGKIFGGTLTGFDPSLQMFVGASTADFRGPIELNANEVSKYPTEAELASLFERGYRNETRVNAKGEEYILIFGQPETDMPYISEGQAVAIFKLKSSTDFKALGFMLVGGDLNVFLNIMNSVSIE</sequence>
<keyword evidence="2" id="KW-0472">Membrane</keyword>
<feature type="region of interest" description="Disordered" evidence="1">
    <location>
        <begin position="39"/>
        <end position="135"/>
    </location>
</feature>
<keyword evidence="2" id="KW-0812">Transmembrane</keyword>
<dbReference type="AlphaFoldDB" id="A0A1F6UWP1"/>
<evidence type="ECO:0000313" key="3">
    <source>
        <dbReference type="EMBL" id="OGI61811.1"/>
    </source>
</evidence>
<feature type="compositionally biased region" description="Pro residues" evidence="1">
    <location>
        <begin position="85"/>
        <end position="121"/>
    </location>
</feature>
<keyword evidence="2" id="KW-1133">Transmembrane helix</keyword>
<protein>
    <submittedName>
        <fullName evidence="3">Uncharacterized protein</fullName>
    </submittedName>
</protein>
<proteinExistence type="predicted"/>
<gene>
    <name evidence="3" type="ORF">A2645_01005</name>
</gene>
<accession>A0A1F6UWP1</accession>
<feature type="transmembrane region" description="Helical" evidence="2">
    <location>
        <begin position="159"/>
        <end position="179"/>
    </location>
</feature>
<dbReference type="EMBL" id="MFTL01000008">
    <property type="protein sequence ID" value="OGI61811.1"/>
    <property type="molecule type" value="Genomic_DNA"/>
</dbReference>
<feature type="transmembrane region" description="Helical" evidence="2">
    <location>
        <begin position="280"/>
        <end position="302"/>
    </location>
</feature>
<evidence type="ECO:0000256" key="1">
    <source>
        <dbReference type="SAM" id="MobiDB-lite"/>
    </source>
</evidence>